<dbReference type="Proteomes" id="UP001433508">
    <property type="component" value="Unassembled WGS sequence"/>
</dbReference>
<sequence length="1334" mass="147065">MKAHALTLHWHTDNQPIYSAHFQPTRGSKGRLATAGGDNNVRIWSVELTDAGPFPTVTYLSTLTKHTQAVNVVRFDYNGEILASAGDDGNVILWALASDGEDRRRSFGEDSDEGAKETWRIKHLCRSSMAEIYDLAWSPDSQYLIAGSMDNVARIYSASTGLCVRQIAEHSHYVQGVAWDPLNEYVATQSSDRSVHIYTLKTKEGQFVLNTHHKISRAEVPNMKHAIDVEPPAAPSPACSSSSALAPPPPPSSTTAAATSSSSQSIESPTASTPGTPSSISLPMNPPPVSTHSRRSSFGNSPQIRRSPSPSPALPLPAVRQFDSPKLSYRMAQLYHNEGLTSFFRRLTFTPDGSLLLTPAGQFKYFTPAGVEETTNTVYIYTRGGLNKPPVAHLPSLKKPAIVVKCSPVKYKLRQAKMDTRHITIDTSAADGLSIPSLSESQDPQDLLQAPPKSIPSTTPAAGLGKQQAFVLPYRVIYAIATQDSVFIYDTQQTSPLCVVSNLHYATFTDLTWSVDGRVLFMTSTDGFCSVVVFDKGELGQPYEDQTSPEVGSYLPTPAAEDGGEEQNADCEQKLKPIISPVPPIASANEEVPAPAPTISSGKRSAGTDTGGEKKKKRVAPMLIGETFSMNRLCTYIWTVVTTEITIRATANTATSISVASGRRNQLANVRYRQQHQNQYQQPHQQLSPSVVVRGMVGRVFVRLRRLLRSPIFIVFGFAICLVLILGNRSGTTLSNTAEFISSAANAWNTPLEDKFHADLPDSLVADVRVKVCPLVTKPINPRWCTINGYRRVYKDLGLRRSWIWRAYVFVKDLPKHEVASDDMLVVLDVHIGRELPEMDTTKSVQKKSSTNAGKAGDSGRKREVGQHDGGSEELQVDNKGKWVRRSHNLWLKLGKPTDFAMSDLDVLYGVDAVDPRFGWSLKGDRNNSLAVGGNAHPRITIRLGGKQSLPAVKLVLRSDNRFKIVQVADLHFSTGVGKCMDPWPPETAEGCEADPRTLAFVNRLLDEEKPDFAVLTGDQIFGDAAPDAQTALLKSVAPFIHRQIPFAVTFGNHDDESDLSREQMMTIASHLPYSLSQAGPGFAKGVGNYHLNVLAREKDHAVISLYFLDTHKYSPNPKQMPGYNWLDESQLEFLVASYDQLEPMRKQYKSRYRVSGDRSENNSNKHLSMAFFHIPLTEYRNLSNSWVGQYREPSTAPKYNTGARSVLEEIGVSVVSVGHDHVNDFCMIDKNYVKSGLIDKDQPLHIADSTRRQLARRDAGNDDEHAIWLCHAGGAGLGGYAGYGGFIRRLRFFEIDADKHTISTWKRVEHGTPEELETGLDFQVLVENGKVKT</sequence>
<evidence type="ECO:0000313" key="2">
    <source>
        <dbReference type="Proteomes" id="UP001433508"/>
    </source>
</evidence>
<gene>
    <name evidence="1" type="ORF">V1525DRAFT_455756</name>
</gene>
<organism evidence="1 2">
    <name type="scientific">Lipomyces kononenkoae</name>
    <name type="common">Yeast</name>
    <dbReference type="NCBI Taxonomy" id="34357"/>
    <lineage>
        <taxon>Eukaryota</taxon>
        <taxon>Fungi</taxon>
        <taxon>Dikarya</taxon>
        <taxon>Ascomycota</taxon>
        <taxon>Saccharomycotina</taxon>
        <taxon>Lipomycetes</taxon>
        <taxon>Lipomycetales</taxon>
        <taxon>Lipomycetaceae</taxon>
        <taxon>Lipomyces</taxon>
    </lineage>
</organism>
<dbReference type="EMBL" id="MU971355">
    <property type="protein sequence ID" value="KAK9238541.1"/>
    <property type="molecule type" value="Genomic_DNA"/>
</dbReference>
<evidence type="ECO:0000313" key="1">
    <source>
        <dbReference type="EMBL" id="KAK9238541.1"/>
    </source>
</evidence>
<proteinExistence type="predicted"/>
<name>A0ACC3T4H7_LIPKO</name>
<reference evidence="2" key="1">
    <citation type="journal article" date="2024" name="Front. Bioeng. Biotechnol.">
        <title>Genome-scale model development and genomic sequencing of the oleaginous clade Lipomyces.</title>
        <authorList>
            <person name="Czajka J.J."/>
            <person name="Han Y."/>
            <person name="Kim J."/>
            <person name="Mondo S.J."/>
            <person name="Hofstad B.A."/>
            <person name="Robles A."/>
            <person name="Haridas S."/>
            <person name="Riley R."/>
            <person name="LaButti K."/>
            <person name="Pangilinan J."/>
            <person name="Andreopoulos W."/>
            <person name="Lipzen A."/>
            <person name="Yan J."/>
            <person name="Wang M."/>
            <person name="Ng V."/>
            <person name="Grigoriev I.V."/>
            <person name="Spatafora J.W."/>
            <person name="Magnuson J.K."/>
            <person name="Baker S.E."/>
            <person name="Pomraning K.R."/>
        </authorList>
    </citation>
    <scope>NUCLEOTIDE SEQUENCE [LARGE SCALE GENOMIC DNA]</scope>
    <source>
        <strain evidence="2">CBS 7786</strain>
    </source>
</reference>
<protein>
    <submittedName>
        <fullName evidence="1">Uncharacterized protein</fullName>
    </submittedName>
</protein>
<comment type="caution">
    <text evidence="1">The sequence shown here is derived from an EMBL/GenBank/DDBJ whole genome shotgun (WGS) entry which is preliminary data.</text>
</comment>
<keyword evidence="2" id="KW-1185">Reference proteome</keyword>
<accession>A0ACC3T4H7</accession>